<dbReference type="RefSeq" id="WP_143006289.1">
    <property type="nucleotide sequence ID" value="NZ_FNCE01000016.1"/>
</dbReference>
<dbReference type="Proteomes" id="UP000199415">
    <property type="component" value="Unassembled WGS sequence"/>
</dbReference>
<keyword evidence="4" id="KW-1185">Reference proteome</keyword>
<evidence type="ECO:0000256" key="2">
    <source>
        <dbReference type="SAM" id="SignalP"/>
    </source>
</evidence>
<proteinExistence type="predicted"/>
<reference evidence="3 4" key="1">
    <citation type="submission" date="2016-10" db="EMBL/GenBank/DDBJ databases">
        <authorList>
            <person name="de Groot N.N."/>
        </authorList>
    </citation>
    <scope>NUCLEOTIDE SEQUENCE [LARGE SCALE GENOMIC DNA]</scope>
    <source>
        <strain evidence="3 4">DSM 25584</strain>
    </source>
</reference>
<dbReference type="Gene3D" id="1.10.287.1490">
    <property type="match status" value="1"/>
</dbReference>
<feature type="chain" id="PRO_5011585965" description="Porin" evidence="2">
    <location>
        <begin position="30"/>
        <end position="443"/>
    </location>
</feature>
<evidence type="ECO:0000313" key="4">
    <source>
        <dbReference type="Proteomes" id="UP000199415"/>
    </source>
</evidence>
<name>A0A1G7URW0_9PROT</name>
<dbReference type="STRING" id="1082479.SAMN05216241_11618"/>
<evidence type="ECO:0008006" key="5">
    <source>
        <dbReference type="Google" id="ProtNLM"/>
    </source>
</evidence>
<dbReference type="EMBL" id="FNCE01000016">
    <property type="protein sequence ID" value="SDG50078.1"/>
    <property type="molecule type" value="Genomic_DNA"/>
</dbReference>
<evidence type="ECO:0000256" key="1">
    <source>
        <dbReference type="SAM" id="MobiDB-lite"/>
    </source>
</evidence>
<dbReference type="AlphaFoldDB" id="A0A1G7URW0"/>
<feature type="region of interest" description="Disordered" evidence="1">
    <location>
        <begin position="50"/>
        <end position="73"/>
    </location>
</feature>
<organism evidence="3 4">
    <name type="scientific">Limimonas halophila</name>
    <dbReference type="NCBI Taxonomy" id="1082479"/>
    <lineage>
        <taxon>Bacteria</taxon>
        <taxon>Pseudomonadati</taxon>
        <taxon>Pseudomonadota</taxon>
        <taxon>Alphaproteobacteria</taxon>
        <taxon>Rhodospirillales</taxon>
        <taxon>Rhodovibrionaceae</taxon>
        <taxon>Limimonas</taxon>
    </lineage>
</organism>
<accession>A0A1G7URW0</accession>
<keyword evidence="2" id="KW-0732">Signal</keyword>
<dbReference type="SUPFAM" id="SSF56935">
    <property type="entry name" value="Porins"/>
    <property type="match status" value="1"/>
</dbReference>
<gene>
    <name evidence="3" type="ORF">SAMN05216241_11618</name>
</gene>
<evidence type="ECO:0000313" key="3">
    <source>
        <dbReference type="EMBL" id="SDG50078.1"/>
    </source>
</evidence>
<dbReference type="OrthoDB" id="8481612at2"/>
<feature type="signal peptide" evidence="2">
    <location>
        <begin position="1"/>
        <end position="29"/>
    </location>
</feature>
<protein>
    <recommendedName>
        <fullName evidence="5">Porin</fullName>
    </recommendedName>
</protein>
<dbReference type="InterPro" id="IPR023614">
    <property type="entry name" value="Porin_dom_sf"/>
</dbReference>
<sequence>MVVGKPMRAVGVCAALTIAAVGASAPAGAQDASSSRIDKLERQVEELRQELRKLKREQGAPGEPDPAQTNEVTLDDLSGEVETTKKRVQRLESIVQQVDEQVGSSAVVNAFDAVDLNLGGFVDLAATHITGDDKSVTSFNRQVAELLVSADIAEDWRIFWAQSFLRKSGPNFTQNPATADPSRPDFGNLGGAATDTVLAWVNYKHTDALQVQAGRFITPHGIVNQEHFPASLLDATQPQFLRPFSAQTIFPNFTNGIQLHGSSFLGGGLNADQISYNLYTGNFTNNSNEFNVGGRFAYSVGGLGLTLGANVTYGDRTDSEAAGAGEADYLVYGADVKYDSGPIIWKNEIFATDEDVGDDRLGAYTQPGYRIGEQWTAFYRFDYLDRGTDPETLARRLESIEHSLGVNFQPHSNVRLRGIVRTTDFDDSSADAQTVELSATLSF</sequence>
<dbReference type="Gene3D" id="2.40.160.10">
    <property type="entry name" value="Porin"/>
    <property type="match status" value="1"/>
</dbReference>